<sequence length="65" mass="7406">MTKAGLRSLFHSIHPFIHSFIHSFISCQRAICSCFPGRPRSCCIRGCESTLHAFRSTGVRVLKRR</sequence>
<keyword evidence="2" id="KW-1185">Reference proteome</keyword>
<accession>A0A317WYK1</accession>
<dbReference type="RefSeq" id="XP_025403508.1">
    <property type="nucleotide sequence ID" value="XM_025548772.1"/>
</dbReference>
<evidence type="ECO:0000313" key="1">
    <source>
        <dbReference type="EMBL" id="PWY91065.1"/>
    </source>
</evidence>
<proteinExistence type="predicted"/>
<evidence type="ECO:0000313" key="2">
    <source>
        <dbReference type="Proteomes" id="UP000247233"/>
    </source>
</evidence>
<comment type="caution">
    <text evidence="1">The sequence shown here is derived from an EMBL/GenBank/DDBJ whole genome shotgun (WGS) entry which is preliminary data.</text>
</comment>
<name>A0A317WYK1_9EURO</name>
<reference evidence="1 2" key="1">
    <citation type="submission" date="2016-12" db="EMBL/GenBank/DDBJ databases">
        <title>The genomes of Aspergillus section Nigri reveals drivers in fungal speciation.</title>
        <authorList>
            <consortium name="DOE Joint Genome Institute"/>
            <person name="Vesth T.C."/>
            <person name="Nybo J."/>
            <person name="Theobald S."/>
            <person name="Brandl J."/>
            <person name="Frisvad J.C."/>
            <person name="Nielsen K.F."/>
            <person name="Lyhne E.K."/>
            <person name="Kogle M.E."/>
            <person name="Kuo A."/>
            <person name="Riley R."/>
            <person name="Clum A."/>
            <person name="Nolan M."/>
            <person name="Lipzen A."/>
            <person name="Salamov A."/>
            <person name="Henrissat B."/>
            <person name="Wiebenga A."/>
            <person name="De Vries R.P."/>
            <person name="Grigoriev I.V."/>
            <person name="Mortensen U.H."/>
            <person name="Andersen M.R."/>
            <person name="Baker S.E."/>
        </authorList>
    </citation>
    <scope>NUCLEOTIDE SEQUENCE [LARGE SCALE GENOMIC DNA]</scope>
    <source>
        <strain evidence="1 2">CBS 117.55</strain>
    </source>
</reference>
<dbReference type="GeneID" id="37071009"/>
<protein>
    <submittedName>
        <fullName evidence="1">Uncharacterized protein</fullName>
    </submittedName>
</protein>
<dbReference type="AlphaFoldDB" id="A0A317WYK1"/>
<dbReference type="PROSITE" id="PS51257">
    <property type="entry name" value="PROKAR_LIPOPROTEIN"/>
    <property type="match status" value="1"/>
</dbReference>
<dbReference type="EMBL" id="MSFL01000002">
    <property type="protein sequence ID" value="PWY91065.1"/>
    <property type="molecule type" value="Genomic_DNA"/>
</dbReference>
<dbReference type="VEuPathDB" id="FungiDB:BO70DRAFT_84039"/>
<gene>
    <name evidence="1" type="ORF">BO70DRAFT_84039</name>
</gene>
<dbReference type="Proteomes" id="UP000247233">
    <property type="component" value="Unassembled WGS sequence"/>
</dbReference>
<organism evidence="1 2">
    <name type="scientific">Aspergillus heteromorphus CBS 117.55</name>
    <dbReference type="NCBI Taxonomy" id="1448321"/>
    <lineage>
        <taxon>Eukaryota</taxon>
        <taxon>Fungi</taxon>
        <taxon>Dikarya</taxon>
        <taxon>Ascomycota</taxon>
        <taxon>Pezizomycotina</taxon>
        <taxon>Eurotiomycetes</taxon>
        <taxon>Eurotiomycetidae</taxon>
        <taxon>Eurotiales</taxon>
        <taxon>Aspergillaceae</taxon>
        <taxon>Aspergillus</taxon>
        <taxon>Aspergillus subgen. Circumdati</taxon>
    </lineage>
</organism>